<dbReference type="PANTHER" id="PTHR36966:SF1">
    <property type="entry name" value="REP-ASSOCIATED TYROSINE TRANSPOSASE"/>
    <property type="match status" value="1"/>
</dbReference>
<organism evidence="2 3">
    <name type="scientific">Loktanella atrilutea</name>
    <dbReference type="NCBI Taxonomy" id="366533"/>
    <lineage>
        <taxon>Bacteria</taxon>
        <taxon>Pseudomonadati</taxon>
        <taxon>Pseudomonadota</taxon>
        <taxon>Alphaproteobacteria</taxon>
        <taxon>Rhodobacterales</taxon>
        <taxon>Roseobacteraceae</taxon>
        <taxon>Loktanella</taxon>
    </lineage>
</organism>
<evidence type="ECO:0000313" key="3">
    <source>
        <dbReference type="Proteomes" id="UP000183987"/>
    </source>
</evidence>
<dbReference type="Proteomes" id="UP000183987">
    <property type="component" value="Unassembled WGS sequence"/>
</dbReference>
<keyword evidence="3" id="KW-1185">Reference proteome</keyword>
<reference evidence="3" key="1">
    <citation type="submission" date="2016-11" db="EMBL/GenBank/DDBJ databases">
        <authorList>
            <person name="Varghese N."/>
            <person name="Submissions S."/>
        </authorList>
    </citation>
    <scope>NUCLEOTIDE SEQUENCE [LARGE SCALE GENOMIC DNA]</scope>
    <source>
        <strain evidence="3">DSM 29326</strain>
    </source>
</reference>
<feature type="domain" description="Transposase IS200-like" evidence="1">
    <location>
        <begin position="11"/>
        <end position="128"/>
    </location>
</feature>
<dbReference type="InterPro" id="IPR036515">
    <property type="entry name" value="Transposase_17_sf"/>
</dbReference>
<dbReference type="NCBIfam" id="NF047646">
    <property type="entry name" value="REP_Tyr_transpos"/>
    <property type="match status" value="1"/>
</dbReference>
<dbReference type="AlphaFoldDB" id="A0A1M5BQP3"/>
<sequence length="167" mass="19406">MMQTYPSPTPAPRSMFFTVRLRDEGADLLVRHVEILRLAVRLCQFRYPFAIDDAVILPNRLHMIWSLPPDDQDYTKRWKAIKATFAQHLPPDATHGGPQGSIWQRRFWEQPIETREALKECREMIRMAPVQAGLVDDPSVWPYSRDARLTAQFRRPSGAPVLRLVKD</sequence>
<dbReference type="GO" id="GO:0004803">
    <property type="term" value="F:transposase activity"/>
    <property type="evidence" value="ECO:0007669"/>
    <property type="project" value="InterPro"/>
</dbReference>
<evidence type="ECO:0000313" key="2">
    <source>
        <dbReference type="EMBL" id="SHF44726.1"/>
    </source>
</evidence>
<proteinExistence type="predicted"/>
<dbReference type="Gene3D" id="3.30.70.1290">
    <property type="entry name" value="Transposase IS200-like"/>
    <property type="match status" value="1"/>
</dbReference>
<dbReference type="GO" id="GO:0043565">
    <property type="term" value="F:sequence-specific DNA binding"/>
    <property type="evidence" value="ECO:0007669"/>
    <property type="project" value="TreeGrafter"/>
</dbReference>
<dbReference type="GO" id="GO:0006313">
    <property type="term" value="P:DNA transposition"/>
    <property type="evidence" value="ECO:0007669"/>
    <property type="project" value="InterPro"/>
</dbReference>
<dbReference type="SMART" id="SM01321">
    <property type="entry name" value="Y1_Tnp"/>
    <property type="match status" value="1"/>
</dbReference>
<dbReference type="EMBL" id="FQUE01000006">
    <property type="protein sequence ID" value="SHF44726.1"/>
    <property type="molecule type" value="Genomic_DNA"/>
</dbReference>
<dbReference type="SUPFAM" id="SSF143422">
    <property type="entry name" value="Transposase IS200-like"/>
    <property type="match status" value="1"/>
</dbReference>
<dbReference type="PANTHER" id="PTHR36966">
    <property type="entry name" value="REP-ASSOCIATED TYROSINE TRANSPOSASE"/>
    <property type="match status" value="1"/>
</dbReference>
<dbReference type="InterPro" id="IPR052715">
    <property type="entry name" value="RAYT_transposase"/>
</dbReference>
<gene>
    <name evidence="2" type="ORF">SAMN05444339_106124</name>
</gene>
<dbReference type="STRING" id="366533.SAMN05444339_106124"/>
<accession>A0A1M5BQP3</accession>
<name>A0A1M5BQP3_LOKAT</name>
<dbReference type="InterPro" id="IPR002686">
    <property type="entry name" value="Transposase_17"/>
</dbReference>
<protein>
    <submittedName>
        <fullName evidence="2">Putative transposase</fullName>
    </submittedName>
</protein>
<evidence type="ECO:0000259" key="1">
    <source>
        <dbReference type="SMART" id="SM01321"/>
    </source>
</evidence>